<evidence type="ECO:0000256" key="4">
    <source>
        <dbReference type="ARBA" id="ARBA00022603"/>
    </source>
</evidence>
<accession>A0A4V1J035</accession>
<dbReference type="FunFam" id="3.40.50.150:FF:000033">
    <property type="entry name" value="Histone-lysine N-methyltransferase, H3 lysine-79 specific"/>
    <property type="match status" value="1"/>
</dbReference>
<dbReference type="GO" id="GO:0000077">
    <property type="term" value="P:DNA damage checkpoint signaling"/>
    <property type="evidence" value="ECO:0007669"/>
    <property type="project" value="TreeGrafter"/>
</dbReference>
<dbReference type="SUPFAM" id="SSF53335">
    <property type="entry name" value="S-adenosyl-L-methionine-dependent methyltransferases"/>
    <property type="match status" value="1"/>
</dbReference>
<keyword evidence="6 11" id="KW-0949">S-adenosyl-L-methionine</keyword>
<reference evidence="14" key="1">
    <citation type="journal article" date="2018" name="Nat. Microbiol.">
        <title>Leveraging single-cell genomics to expand the fungal tree of life.</title>
        <authorList>
            <person name="Ahrendt S.R."/>
            <person name="Quandt C.A."/>
            <person name="Ciobanu D."/>
            <person name="Clum A."/>
            <person name="Salamov A."/>
            <person name="Andreopoulos B."/>
            <person name="Cheng J.F."/>
            <person name="Woyke T."/>
            <person name="Pelin A."/>
            <person name="Henrissat B."/>
            <person name="Reynolds N.K."/>
            <person name="Benny G.L."/>
            <person name="Smith M.E."/>
            <person name="James T.Y."/>
            <person name="Grigoriev I.V."/>
        </authorList>
    </citation>
    <scope>NUCLEOTIDE SEQUENCE [LARGE SCALE GENOMIC DNA]</scope>
    <source>
        <strain evidence="14">CSF55</strain>
    </source>
</reference>
<dbReference type="Proteomes" id="UP000281549">
    <property type="component" value="Unassembled WGS sequence"/>
</dbReference>
<keyword evidence="5 11" id="KW-0808">Transferase</keyword>
<feature type="non-terminal residue" evidence="13">
    <location>
        <position position="203"/>
    </location>
</feature>
<evidence type="ECO:0000256" key="2">
    <source>
        <dbReference type="ARBA" id="ARBA00012190"/>
    </source>
</evidence>
<evidence type="ECO:0000256" key="1">
    <source>
        <dbReference type="ARBA" id="ARBA00004123"/>
    </source>
</evidence>
<name>A0A4V1J035_ROZAC</name>
<dbReference type="CDD" id="cd02440">
    <property type="entry name" value="AdoMet_MTases"/>
    <property type="match status" value="1"/>
</dbReference>
<protein>
    <recommendedName>
        <fullName evidence="3 11">Histone-lysine N-methyltransferase, H3 lysine-79 specific</fullName>
        <ecNumber evidence="2 11">2.1.1.360</ecNumber>
    </recommendedName>
    <alternativeName>
        <fullName evidence="9 11">Histone H3-K79 methyltransferase</fullName>
    </alternativeName>
</protein>
<dbReference type="Pfam" id="PF08123">
    <property type="entry name" value="DOT1"/>
    <property type="match status" value="1"/>
</dbReference>
<evidence type="ECO:0000256" key="6">
    <source>
        <dbReference type="ARBA" id="ARBA00022691"/>
    </source>
</evidence>
<comment type="subcellular location">
    <subcellularLocation>
        <location evidence="1 11">Nucleus</location>
    </subcellularLocation>
</comment>
<dbReference type="GO" id="GO:0006281">
    <property type="term" value="P:DNA repair"/>
    <property type="evidence" value="ECO:0007669"/>
    <property type="project" value="TreeGrafter"/>
</dbReference>
<comment type="similarity">
    <text evidence="11">Belongs to the class I-like SAM-binding methyltransferase superfamily. DOT1 family.</text>
</comment>
<dbReference type="InterPro" id="IPR030445">
    <property type="entry name" value="H3-K79_meTrfase"/>
</dbReference>
<feature type="domain" description="DOT1" evidence="12">
    <location>
        <begin position="1"/>
        <end position="203"/>
    </location>
</feature>
<comment type="miscellaneous">
    <text evidence="11">In contrast to other lysine histone methyltransferases, it does not contain a SET domain, suggesting the existence of another mechanism for methylation of lysine residues of histones.</text>
</comment>
<proteinExistence type="inferred from homology"/>
<evidence type="ECO:0000313" key="14">
    <source>
        <dbReference type="Proteomes" id="UP000281549"/>
    </source>
</evidence>
<dbReference type="InterPro" id="IPR029063">
    <property type="entry name" value="SAM-dependent_MTases_sf"/>
</dbReference>
<dbReference type="GO" id="GO:0032259">
    <property type="term" value="P:methylation"/>
    <property type="evidence" value="ECO:0007669"/>
    <property type="project" value="UniProtKB-KW"/>
</dbReference>
<dbReference type="AlphaFoldDB" id="A0A4V1J035"/>
<evidence type="ECO:0000256" key="3">
    <source>
        <dbReference type="ARBA" id="ARBA00020987"/>
    </source>
</evidence>
<dbReference type="GO" id="GO:0005634">
    <property type="term" value="C:nucleus"/>
    <property type="evidence" value="ECO:0007669"/>
    <property type="project" value="UniProtKB-SubCell"/>
</dbReference>
<evidence type="ECO:0000256" key="8">
    <source>
        <dbReference type="ARBA" id="ARBA00023242"/>
    </source>
</evidence>
<keyword evidence="8 11" id="KW-0539">Nucleus</keyword>
<keyword evidence="4 11" id="KW-0489">Methyltransferase</keyword>
<evidence type="ECO:0000256" key="5">
    <source>
        <dbReference type="ARBA" id="ARBA00022679"/>
    </source>
</evidence>
<sequence length="203" mass="22738">LNNYQSFSDQVYGEVRSEFIHYLLTKISISKDANFVDLGCGIGNVVCQMAAITNCNAHGIEIMETPYIYSVLLSNEFKARLRANGLQYGNITLKHGSFVGNSLVSSWMKSADVIFVNNFVFSEATNESVKQLFLDCEDGTIVISLRNLSHIREGSGRSSKAARMRYTNNVANIFECKQEFYPPNSVSWASSSGKFYIHVIDRN</sequence>
<keyword evidence="7 11" id="KW-0156">Chromatin regulator</keyword>
<dbReference type="GO" id="GO:0140956">
    <property type="term" value="F:histone H3K79 trimethyltransferase activity"/>
    <property type="evidence" value="ECO:0007669"/>
    <property type="project" value="UniProtKB-EC"/>
</dbReference>
<dbReference type="Gene3D" id="3.40.50.150">
    <property type="entry name" value="Vaccinia Virus protein VP39"/>
    <property type="match status" value="1"/>
</dbReference>
<dbReference type="EC" id="2.1.1.360" evidence="2 11"/>
<dbReference type="EMBL" id="ML005101">
    <property type="protein sequence ID" value="RKP20179.1"/>
    <property type="molecule type" value="Genomic_DNA"/>
</dbReference>
<dbReference type="PANTHER" id="PTHR21451">
    <property type="entry name" value="HISTONE H3 METHYLTRANSFERASE"/>
    <property type="match status" value="1"/>
</dbReference>
<evidence type="ECO:0000256" key="10">
    <source>
        <dbReference type="ARBA" id="ARBA00047770"/>
    </source>
</evidence>
<evidence type="ECO:0000256" key="9">
    <source>
        <dbReference type="ARBA" id="ARBA00029821"/>
    </source>
</evidence>
<comment type="catalytic activity">
    <reaction evidence="10 11">
        <text>L-lysyl(79)-[histone H3] + 3 S-adenosyl-L-methionine = N(6),N(6),N(6)-trimethyl-L-lysyl(79)-[histone H3] + 3 S-adenosyl-L-homocysteine + 3 H(+)</text>
        <dbReference type="Rhea" id="RHEA:60328"/>
        <dbReference type="Rhea" id="RHEA-COMP:15549"/>
        <dbReference type="Rhea" id="RHEA-COMP:15552"/>
        <dbReference type="ChEBI" id="CHEBI:15378"/>
        <dbReference type="ChEBI" id="CHEBI:29969"/>
        <dbReference type="ChEBI" id="CHEBI:57856"/>
        <dbReference type="ChEBI" id="CHEBI:59789"/>
        <dbReference type="ChEBI" id="CHEBI:61961"/>
        <dbReference type="EC" id="2.1.1.360"/>
    </reaction>
</comment>
<comment type="function">
    <text evidence="11">Histone methyltransferase that specifically trimethylates histone H3 to form H3K79me3. This methylation is required for telomere silencing and for the pachytene checkpoint during the meiotic cell cycle by allowing the recruitment of RAD9 to double strand breaks. Nucleosomes are preferred as substrate compared to free histone.</text>
</comment>
<evidence type="ECO:0000256" key="11">
    <source>
        <dbReference type="RuleBase" id="RU271113"/>
    </source>
</evidence>
<feature type="non-terminal residue" evidence="13">
    <location>
        <position position="1"/>
    </location>
</feature>
<dbReference type="PANTHER" id="PTHR21451:SF0">
    <property type="entry name" value="HISTONE-LYSINE N-METHYLTRANSFERASE, H3 LYSINE-79 SPECIFIC"/>
    <property type="match status" value="1"/>
</dbReference>
<evidence type="ECO:0000313" key="13">
    <source>
        <dbReference type="EMBL" id="RKP20179.1"/>
    </source>
</evidence>
<gene>
    <name evidence="13" type="ORF">ROZALSC1DRAFT_6745</name>
</gene>
<dbReference type="PROSITE" id="PS51569">
    <property type="entry name" value="DOT1"/>
    <property type="match status" value="1"/>
</dbReference>
<organism evidence="13 14">
    <name type="scientific">Rozella allomycis (strain CSF55)</name>
    <dbReference type="NCBI Taxonomy" id="988480"/>
    <lineage>
        <taxon>Eukaryota</taxon>
        <taxon>Fungi</taxon>
        <taxon>Fungi incertae sedis</taxon>
        <taxon>Cryptomycota</taxon>
        <taxon>Cryptomycota incertae sedis</taxon>
        <taxon>Rozella</taxon>
    </lineage>
</organism>
<evidence type="ECO:0000259" key="12">
    <source>
        <dbReference type="PROSITE" id="PS51569"/>
    </source>
</evidence>
<dbReference type="InterPro" id="IPR025789">
    <property type="entry name" value="DOT1_dom"/>
</dbReference>
<evidence type="ECO:0000256" key="7">
    <source>
        <dbReference type="ARBA" id="ARBA00022853"/>
    </source>
</evidence>